<dbReference type="GO" id="GO:0016151">
    <property type="term" value="F:nickel cation binding"/>
    <property type="evidence" value="ECO:0007669"/>
    <property type="project" value="InterPro"/>
</dbReference>
<dbReference type="PANTHER" id="PTHR33620:SF1">
    <property type="entry name" value="UREASE ACCESSORY PROTEIN F"/>
    <property type="match status" value="1"/>
</dbReference>
<dbReference type="Proteomes" id="UP000199076">
    <property type="component" value="Unassembled WGS sequence"/>
</dbReference>
<dbReference type="Pfam" id="PF01730">
    <property type="entry name" value="UreF"/>
    <property type="match status" value="1"/>
</dbReference>
<dbReference type="AlphaFoldDB" id="A0A1G7M136"/>
<reference evidence="4" key="1">
    <citation type="submission" date="2016-10" db="EMBL/GenBank/DDBJ databases">
        <authorList>
            <person name="Varghese N."/>
            <person name="Submissions S."/>
        </authorList>
    </citation>
    <scope>NUCLEOTIDE SEQUENCE [LARGE SCALE GENOMIC DNA]</scope>
    <source>
        <strain evidence="4">IBRC-M 10760</strain>
    </source>
</reference>
<keyword evidence="4" id="KW-1185">Reference proteome</keyword>
<evidence type="ECO:0000256" key="1">
    <source>
        <dbReference type="ARBA" id="ARBA00022988"/>
    </source>
</evidence>
<protein>
    <submittedName>
        <fullName evidence="3">Urease accessory protein</fullName>
    </submittedName>
</protein>
<evidence type="ECO:0000313" key="3">
    <source>
        <dbReference type="EMBL" id="SDF55361.1"/>
    </source>
</evidence>
<name>A0A1G7M136_9EURY</name>
<dbReference type="EMBL" id="FNBK01000007">
    <property type="protein sequence ID" value="SDF55361.1"/>
    <property type="molecule type" value="Genomic_DNA"/>
</dbReference>
<dbReference type="HAMAP" id="MF_01385">
    <property type="entry name" value="UreF"/>
    <property type="match status" value="1"/>
</dbReference>
<dbReference type="RefSeq" id="WP_092691631.1">
    <property type="nucleotide sequence ID" value="NZ_FNBK01000007.1"/>
</dbReference>
<accession>A0A1G7M136</accession>
<keyword evidence="1" id="KW-0996">Nickel insertion</keyword>
<dbReference type="InterPro" id="IPR038277">
    <property type="entry name" value="UreF_sf"/>
</dbReference>
<dbReference type="OrthoDB" id="1740at2157"/>
<keyword evidence="2" id="KW-0143">Chaperone</keyword>
<dbReference type="Gene3D" id="1.10.4190.10">
    <property type="entry name" value="Urease accessory protein UreF"/>
    <property type="match status" value="1"/>
</dbReference>
<dbReference type="PANTHER" id="PTHR33620">
    <property type="entry name" value="UREASE ACCESSORY PROTEIN F"/>
    <property type="match status" value="1"/>
</dbReference>
<evidence type="ECO:0000313" key="4">
    <source>
        <dbReference type="Proteomes" id="UP000199076"/>
    </source>
</evidence>
<dbReference type="PIRSF" id="PIRSF009467">
    <property type="entry name" value="Ureas_acces_UreF"/>
    <property type="match status" value="1"/>
</dbReference>
<dbReference type="STRING" id="660518.SAMN05216218_10793"/>
<organism evidence="3 4">
    <name type="scientific">Halorientalis regularis</name>
    <dbReference type="NCBI Taxonomy" id="660518"/>
    <lineage>
        <taxon>Archaea</taxon>
        <taxon>Methanobacteriati</taxon>
        <taxon>Methanobacteriota</taxon>
        <taxon>Stenosarchaea group</taxon>
        <taxon>Halobacteria</taxon>
        <taxon>Halobacteriales</taxon>
        <taxon>Haloarculaceae</taxon>
        <taxon>Halorientalis</taxon>
    </lineage>
</organism>
<evidence type="ECO:0000256" key="2">
    <source>
        <dbReference type="ARBA" id="ARBA00023186"/>
    </source>
</evidence>
<gene>
    <name evidence="3" type="ORF">SAMN05216218_10793</name>
</gene>
<proteinExistence type="inferred from homology"/>
<sequence length="234" mass="25010">MTDESPVDESPVAALQFADSLLPAGSFTTSYGVEQFVAADEITDADDLQALVETYLDRQIGPCDMVVVAAAHEAASDGDHDELRRVDRRCSAAQLPAEFRESSTRTGGQLCSLVAETEDAPFLAAYDETVEAGDAPGNYAAVLGAVAACTGMTAREAAMVQGYSFVTDLVAAAQRVLRIGHTDVQRIVTESRPAIVAAWEANEDRTVDELSPFAPLVDVLSAEHERAERRLFLS</sequence>
<dbReference type="InterPro" id="IPR002639">
    <property type="entry name" value="UreF"/>
</dbReference>